<keyword evidence="1 6" id="KW-0489">Methyltransferase</keyword>
<accession>A0A6I3X8F5</accession>
<evidence type="ECO:0000256" key="4">
    <source>
        <dbReference type="SAM" id="MobiDB-lite"/>
    </source>
</evidence>
<dbReference type="Gene3D" id="1.25.40.10">
    <property type="entry name" value="Tetratricopeptide repeat domain"/>
    <property type="match status" value="1"/>
</dbReference>
<feature type="region of interest" description="Disordered" evidence="4">
    <location>
        <begin position="261"/>
        <end position="297"/>
    </location>
</feature>
<dbReference type="InterPro" id="IPR011990">
    <property type="entry name" value="TPR-like_helical_dom_sf"/>
</dbReference>
<dbReference type="Pfam" id="PF01739">
    <property type="entry name" value="CheR"/>
    <property type="match status" value="1"/>
</dbReference>
<comment type="caution">
    <text evidence="6">The sequence shown here is derived from an EMBL/GenBank/DDBJ whole genome shotgun (WGS) entry which is preliminary data.</text>
</comment>
<protein>
    <submittedName>
        <fullName evidence="6">Methyltransferase</fullName>
    </submittedName>
</protein>
<dbReference type="InterPro" id="IPR022642">
    <property type="entry name" value="CheR_C"/>
</dbReference>
<dbReference type="SMART" id="SM00138">
    <property type="entry name" value="MeTrc"/>
    <property type="match status" value="1"/>
</dbReference>
<gene>
    <name evidence="6" type="ORF">GJV26_05750</name>
</gene>
<feature type="region of interest" description="Disordered" evidence="4">
    <location>
        <begin position="312"/>
        <end position="361"/>
    </location>
</feature>
<dbReference type="InterPro" id="IPR050903">
    <property type="entry name" value="Bact_Chemotaxis_MeTrfase"/>
</dbReference>
<evidence type="ECO:0000313" key="6">
    <source>
        <dbReference type="EMBL" id="MUI11986.1"/>
    </source>
</evidence>
<reference evidence="6 7" key="1">
    <citation type="submission" date="2019-11" db="EMBL/GenBank/DDBJ databases">
        <title>Draft Genome Sequences of Six Type Strains of the Genus Massilia.</title>
        <authorList>
            <person name="Miess H."/>
            <person name="Frediansyah A."/>
            <person name="Goeker M."/>
            <person name="Gross H."/>
        </authorList>
    </citation>
    <scope>NUCLEOTIDE SEQUENCE [LARGE SCALE GENOMIC DNA]</scope>
    <source>
        <strain evidence="6 7">DSM 17513</strain>
    </source>
</reference>
<dbReference type="Gene3D" id="3.40.50.150">
    <property type="entry name" value="Vaccinia Virus protein VP39"/>
    <property type="match status" value="1"/>
</dbReference>
<dbReference type="GO" id="GO:0032259">
    <property type="term" value="P:methylation"/>
    <property type="evidence" value="ECO:0007669"/>
    <property type="project" value="UniProtKB-KW"/>
</dbReference>
<dbReference type="PANTHER" id="PTHR24422">
    <property type="entry name" value="CHEMOTAXIS PROTEIN METHYLTRANSFERASE"/>
    <property type="match status" value="1"/>
</dbReference>
<name>A0A6I3X8F5_9BURK</name>
<organism evidence="6 7">
    <name type="scientific">Pseudoduganella dura</name>
    <dbReference type="NCBI Taxonomy" id="321982"/>
    <lineage>
        <taxon>Bacteria</taxon>
        <taxon>Pseudomonadati</taxon>
        <taxon>Pseudomonadota</taxon>
        <taxon>Betaproteobacteria</taxon>
        <taxon>Burkholderiales</taxon>
        <taxon>Oxalobacteraceae</taxon>
        <taxon>Telluria group</taxon>
        <taxon>Pseudoduganella</taxon>
    </lineage>
</organism>
<keyword evidence="7" id="KW-1185">Reference proteome</keyword>
<feature type="compositionally biased region" description="Pro residues" evidence="4">
    <location>
        <begin position="316"/>
        <end position="339"/>
    </location>
</feature>
<dbReference type="OrthoDB" id="9816309at2"/>
<dbReference type="PANTHER" id="PTHR24422:SF19">
    <property type="entry name" value="CHEMOTAXIS PROTEIN METHYLTRANSFERASE"/>
    <property type="match status" value="1"/>
</dbReference>
<dbReference type="AlphaFoldDB" id="A0A6I3X8F5"/>
<dbReference type="SUPFAM" id="SSF53335">
    <property type="entry name" value="S-adenosyl-L-methionine-dependent methyltransferases"/>
    <property type="match status" value="1"/>
</dbReference>
<evidence type="ECO:0000313" key="7">
    <source>
        <dbReference type="Proteomes" id="UP000431684"/>
    </source>
</evidence>
<sequence>MNTLQRLSAATGLNLTRDTVERAVRSRMAAIGIADRKAYGQRLDDAELAALIELVVVPESWLFRDPQAFAVAAAYTKRRLAAGERQLLRMLSIPCAGGEEPYTLAMALVDAGVPPTAFAIDAVDLSTACIARAQEGLYGRNAFRGKDLGFRERHFTQEGEDRYRIDAGLRRRVRFRQGNLLTSELAPPGTYDVIFCRNLLIYFDTPTTAAAIARLAALLAGDGVLLAGYAEVPSFMQNGFTTLPYRQAFALCKESAPENGPFAGLPLPVNDTPERRRKVQDDVAASDRRKLPDDPALRERRAALRGAVPAAVPGIPVRPAPRPAPRPALQPAAAPPPAAAPAAPASGTLESAQRLADQGKPGAAEAICRTLTTREPDNAGAWFLLGLLTEETAPDEAQGHLRRCIYLEPDHYDALCHLALLAGRRGDAAAQDTLRERAARVWRRRQADRAES</sequence>
<dbReference type="PRINTS" id="PR00996">
    <property type="entry name" value="CHERMTFRASE"/>
</dbReference>
<dbReference type="SUPFAM" id="SSF48452">
    <property type="entry name" value="TPR-like"/>
    <property type="match status" value="1"/>
</dbReference>
<dbReference type="InterPro" id="IPR000780">
    <property type="entry name" value="CheR_MeTrfase"/>
</dbReference>
<evidence type="ECO:0000259" key="5">
    <source>
        <dbReference type="PROSITE" id="PS50123"/>
    </source>
</evidence>
<dbReference type="RefSeq" id="WP_155707990.1">
    <property type="nucleotide sequence ID" value="NZ_BMWU01000007.1"/>
</dbReference>
<keyword evidence="3" id="KW-0949">S-adenosyl-L-methionine</keyword>
<evidence type="ECO:0000256" key="2">
    <source>
        <dbReference type="ARBA" id="ARBA00022679"/>
    </source>
</evidence>
<dbReference type="Proteomes" id="UP000431684">
    <property type="component" value="Unassembled WGS sequence"/>
</dbReference>
<dbReference type="InterPro" id="IPR029063">
    <property type="entry name" value="SAM-dependent_MTases_sf"/>
</dbReference>
<dbReference type="EMBL" id="WNWM01000002">
    <property type="protein sequence ID" value="MUI11986.1"/>
    <property type="molecule type" value="Genomic_DNA"/>
</dbReference>
<evidence type="ECO:0000256" key="3">
    <source>
        <dbReference type="ARBA" id="ARBA00022691"/>
    </source>
</evidence>
<keyword evidence="2 6" id="KW-0808">Transferase</keyword>
<dbReference type="PROSITE" id="PS50123">
    <property type="entry name" value="CHER"/>
    <property type="match status" value="1"/>
</dbReference>
<dbReference type="GO" id="GO:0008757">
    <property type="term" value="F:S-adenosylmethionine-dependent methyltransferase activity"/>
    <property type="evidence" value="ECO:0007669"/>
    <property type="project" value="InterPro"/>
</dbReference>
<evidence type="ECO:0000256" key="1">
    <source>
        <dbReference type="ARBA" id="ARBA00022603"/>
    </source>
</evidence>
<feature type="compositionally biased region" description="Basic and acidic residues" evidence="4">
    <location>
        <begin position="279"/>
        <end position="297"/>
    </location>
</feature>
<feature type="domain" description="CheR-type methyltransferase" evidence="5">
    <location>
        <begin position="17"/>
        <end position="231"/>
    </location>
</feature>
<proteinExistence type="predicted"/>